<dbReference type="Proteomes" id="UP000822369">
    <property type="component" value="Chromosome 16"/>
</dbReference>
<evidence type="ECO:0000313" key="12">
    <source>
        <dbReference type="EMBL" id="SBP59302.1"/>
    </source>
</evidence>
<reference evidence="12" key="2">
    <citation type="submission" date="2016-06" db="EMBL/GenBank/DDBJ databases">
        <title>The genome of a short-lived fish provides insights into sex chromosome evolution and the genetic control of aging.</title>
        <authorList>
            <person name="Reichwald K."/>
            <person name="Felder M."/>
            <person name="Petzold A."/>
            <person name="Koch P."/>
            <person name="Groth M."/>
            <person name="Platzer M."/>
        </authorList>
    </citation>
    <scope>NUCLEOTIDE SEQUENCE</scope>
    <source>
        <tissue evidence="12">Brain</tissue>
    </source>
</reference>
<keyword evidence="8" id="KW-0636">Prenylation</keyword>
<dbReference type="AlphaFoldDB" id="A0A1A8AVV7"/>
<evidence type="ECO:0000256" key="5">
    <source>
        <dbReference type="ARBA" id="ARBA00023136"/>
    </source>
</evidence>
<dbReference type="PRINTS" id="PR00321">
    <property type="entry name" value="GPROTEING"/>
</dbReference>
<proteinExistence type="inferred from homology"/>
<dbReference type="PANTHER" id="PTHR13809">
    <property type="entry name" value="GUANINE NUCLEOTIDE-BINDING PROTEIN GAMMA SUBUNIT"/>
    <property type="match status" value="1"/>
</dbReference>
<evidence type="ECO:0000256" key="7">
    <source>
        <dbReference type="ARBA" id="ARBA00023288"/>
    </source>
</evidence>
<evidence type="ECO:0000256" key="3">
    <source>
        <dbReference type="ARBA" id="ARBA00022475"/>
    </source>
</evidence>
<evidence type="ECO:0000256" key="6">
    <source>
        <dbReference type="ARBA" id="ARBA00023224"/>
    </source>
</evidence>
<name>A0A1A8AVV7_NOTFU</name>
<evidence type="ECO:0000256" key="9">
    <source>
        <dbReference type="RuleBase" id="RU004973"/>
    </source>
</evidence>
<evidence type="ECO:0000256" key="2">
    <source>
        <dbReference type="ARBA" id="ARBA00007431"/>
    </source>
</evidence>
<comment type="subcellular location">
    <subcellularLocation>
        <location evidence="1 9">Cell membrane</location>
        <topology evidence="1 9">Lipid-anchor</topology>
        <orientation evidence="1 9">Cytoplasmic side</orientation>
    </subcellularLocation>
</comment>
<dbReference type="SUPFAM" id="SSF48670">
    <property type="entry name" value="Transducin (heterotrimeric G protein), gamma chain"/>
    <property type="match status" value="1"/>
</dbReference>
<keyword evidence="7 9" id="KW-0449">Lipoprotein</keyword>
<keyword evidence="3 9" id="KW-1003">Cell membrane</keyword>
<evidence type="ECO:0000259" key="10">
    <source>
        <dbReference type="PROSITE" id="PS50058"/>
    </source>
</evidence>
<evidence type="ECO:0000256" key="4">
    <source>
        <dbReference type="ARBA" id="ARBA00022481"/>
    </source>
</evidence>
<dbReference type="GO" id="GO:0005834">
    <property type="term" value="C:heterotrimeric G-protein complex"/>
    <property type="evidence" value="ECO:0007669"/>
    <property type="project" value="InterPro"/>
</dbReference>
<keyword evidence="6 9" id="KW-0807">Transducer</keyword>
<dbReference type="EMBL" id="JAAVVJ010000016">
    <property type="protein sequence ID" value="KAF7203841.1"/>
    <property type="molecule type" value="Genomic_DNA"/>
</dbReference>
<sequence length="92" mass="10610">MQELSWIREGRCNSRCVKTEMTSRMPSSSSVTQARQLVRQLRMEANIRRIRVSKASSDLMRYCGEQAKYDPLLMGIPASENPFRDKKPCTVL</sequence>
<accession>A0A1A8AVV7</accession>
<dbReference type="CDD" id="cd00068">
    <property type="entry name" value="GGL"/>
    <property type="match status" value="1"/>
</dbReference>
<gene>
    <name evidence="12" type="primary">GNG12</name>
    <name evidence="11" type="ORF">G4P62_011765</name>
</gene>
<protein>
    <recommendedName>
        <fullName evidence="9">Guanine nucleotide-binding protein subunit gamma</fullName>
    </recommendedName>
</protein>
<feature type="domain" description="G protein gamma" evidence="10">
    <location>
        <begin position="27"/>
        <end position="92"/>
    </location>
</feature>
<keyword evidence="5 9" id="KW-0472">Membrane</keyword>
<evidence type="ECO:0000256" key="8">
    <source>
        <dbReference type="ARBA" id="ARBA00023289"/>
    </source>
</evidence>
<dbReference type="GO" id="GO:0031681">
    <property type="term" value="F:G-protein beta-subunit binding"/>
    <property type="evidence" value="ECO:0007669"/>
    <property type="project" value="InterPro"/>
</dbReference>
<comment type="subunit">
    <text evidence="9">G proteins are composed of 3 units; alpha, beta and gamma.</text>
</comment>
<dbReference type="InterPro" id="IPR001770">
    <property type="entry name" value="G-protein_gamma"/>
</dbReference>
<dbReference type="GeneID" id="107387373"/>
<comment type="function">
    <text evidence="9">Guanine nucleotide-binding proteins (G proteins) are involved as a modulator or transducer in various transmembrane signaling systems. The beta and gamma chains are required for the GTPase activity, for replacement of GDP by GTP, and for G protein-effector interaction.</text>
</comment>
<organism evidence="12">
    <name type="scientific">Nothobranchius furzeri</name>
    <name type="common">Turquoise killifish</name>
    <dbReference type="NCBI Taxonomy" id="105023"/>
    <lineage>
        <taxon>Eukaryota</taxon>
        <taxon>Metazoa</taxon>
        <taxon>Chordata</taxon>
        <taxon>Craniata</taxon>
        <taxon>Vertebrata</taxon>
        <taxon>Euteleostomi</taxon>
        <taxon>Actinopterygii</taxon>
        <taxon>Neopterygii</taxon>
        <taxon>Teleostei</taxon>
        <taxon>Neoteleostei</taxon>
        <taxon>Acanthomorphata</taxon>
        <taxon>Ovalentaria</taxon>
        <taxon>Atherinomorphae</taxon>
        <taxon>Cyprinodontiformes</taxon>
        <taxon>Nothobranchiidae</taxon>
        <taxon>Nothobranchius</taxon>
    </lineage>
</organism>
<dbReference type="EMBL" id="HADY01020817">
    <property type="protein sequence ID" value="SBP59302.1"/>
    <property type="molecule type" value="Transcribed_RNA"/>
</dbReference>
<dbReference type="GO" id="GO:0007186">
    <property type="term" value="P:G protein-coupled receptor signaling pathway"/>
    <property type="evidence" value="ECO:0007669"/>
    <property type="project" value="InterPro"/>
</dbReference>
<dbReference type="Pfam" id="PF00631">
    <property type="entry name" value="G-gamma"/>
    <property type="match status" value="1"/>
</dbReference>
<dbReference type="SMART" id="SM01224">
    <property type="entry name" value="G_gamma"/>
    <property type="match status" value="1"/>
</dbReference>
<keyword evidence="4" id="KW-0488">Methylation</keyword>
<comment type="similarity">
    <text evidence="2 9">Belongs to the G protein gamma family.</text>
</comment>
<reference evidence="12" key="1">
    <citation type="submission" date="2016-05" db="EMBL/GenBank/DDBJ databases">
        <authorList>
            <person name="Lavstsen T."/>
            <person name="Jespersen J.S."/>
        </authorList>
    </citation>
    <scope>NUCLEOTIDE SEQUENCE</scope>
    <source>
        <tissue evidence="12">Brain</tissue>
    </source>
</reference>
<evidence type="ECO:0000313" key="11">
    <source>
        <dbReference type="EMBL" id="KAF7203841.1"/>
    </source>
</evidence>
<dbReference type="PROSITE" id="PS50058">
    <property type="entry name" value="G_PROTEIN_GAMMA"/>
    <property type="match status" value="1"/>
</dbReference>
<dbReference type="Gene3D" id="4.10.260.10">
    <property type="entry name" value="Transducin (heterotrimeric G protein), gamma chain"/>
    <property type="match status" value="1"/>
</dbReference>
<dbReference type="CTD" id="100331581"/>
<dbReference type="KEGG" id="nfu:107387373"/>
<evidence type="ECO:0000256" key="1">
    <source>
        <dbReference type="ARBA" id="ARBA00004342"/>
    </source>
</evidence>
<dbReference type="SMART" id="SM00224">
    <property type="entry name" value="GGL"/>
    <property type="match status" value="1"/>
</dbReference>
<reference evidence="11" key="3">
    <citation type="submission" date="2020-03" db="EMBL/GenBank/DDBJ databases">
        <title>Intra-Species Differences in Population Size shape Life History and Genome Evolution.</title>
        <authorList>
            <person name="Willemsen D."/>
            <person name="Cui R."/>
            <person name="Valenzano D.R."/>
        </authorList>
    </citation>
    <scope>NUCLEOTIDE SEQUENCE</scope>
    <source>
        <strain evidence="11">GRZ</strain>
        <tissue evidence="11">Whole</tissue>
    </source>
</reference>
<dbReference type="InterPro" id="IPR015898">
    <property type="entry name" value="G-protein_gamma-like_dom"/>
</dbReference>
<dbReference type="OrthoDB" id="6264244at2759"/>
<dbReference type="InterPro" id="IPR036284">
    <property type="entry name" value="GGL_sf"/>
</dbReference>
<dbReference type="FunFam" id="4.10.260.10:FF:000001">
    <property type="entry name" value="Guanine nucleotide-binding protein subunit gamma"/>
    <property type="match status" value="1"/>
</dbReference>